<comment type="caution">
    <text evidence="3">The sequence shown here is derived from an EMBL/GenBank/DDBJ whole genome shotgun (WGS) entry which is preliminary data.</text>
</comment>
<dbReference type="Proteomes" id="UP001596296">
    <property type="component" value="Unassembled WGS sequence"/>
</dbReference>
<evidence type="ECO:0000313" key="3">
    <source>
        <dbReference type="EMBL" id="MFC6892368.1"/>
    </source>
</evidence>
<dbReference type="Pfam" id="PF23921">
    <property type="entry name" value="DUF7260"/>
    <property type="match status" value="1"/>
</dbReference>
<dbReference type="AlphaFoldDB" id="A0ABD5UTC5"/>
<evidence type="ECO:0000313" key="4">
    <source>
        <dbReference type="Proteomes" id="UP001596296"/>
    </source>
</evidence>
<accession>A0ABD5UTC5</accession>
<feature type="domain" description="DUF7260" evidence="2">
    <location>
        <begin position="5"/>
        <end position="259"/>
    </location>
</feature>
<dbReference type="EMBL" id="JBHSXL010000006">
    <property type="protein sequence ID" value="MFC6892368.1"/>
    <property type="molecule type" value="Genomic_DNA"/>
</dbReference>
<protein>
    <recommendedName>
        <fullName evidence="2">DUF7260 domain-containing protein</fullName>
    </recommendedName>
</protein>
<proteinExistence type="predicted"/>
<feature type="compositionally biased region" description="Low complexity" evidence="1">
    <location>
        <begin position="40"/>
        <end position="55"/>
    </location>
</feature>
<dbReference type="RefSeq" id="WP_379742410.1">
    <property type="nucleotide sequence ID" value="NZ_JBHSVN010000001.1"/>
</dbReference>
<keyword evidence="4" id="KW-1185">Reference proteome</keyword>
<evidence type="ECO:0000259" key="2">
    <source>
        <dbReference type="Pfam" id="PF23921"/>
    </source>
</evidence>
<evidence type="ECO:0000256" key="1">
    <source>
        <dbReference type="SAM" id="MobiDB-lite"/>
    </source>
</evidence>
<reference evidence="3 4" key="1">
    <citation type="journal article" date="2019" name="Int. J. Syst. Evol. Microbiol.">
        <title>The Global Catalogue of Microorganisms (GCM) 10K type strain sequencing project: providing services to taxonomists for standard genome sequencing and annotation.</title>
        <authorList>
            <consortium name="The Broad Institute Genomics Platform"/>
            <consortium name="The Broad Institute Genome Sequencing Center for Infectious Disease"/>
            <person name="Wu L."/>
            <person name="Ma J."/>
        </authorList>
    </citation>
    <scope>NUCLEOTIDE SEQUENCE [LARGE SCALE GENOMIC DNA]</scope>
    <source>
        <strain evidence="3 4">SKJ47</strain>
    </source>
</reference>
<feature type="region of interest" description="Disordered" evidence="1">
    <location>
        <begin position="38"/>
        <end position="59"/>
    </location>
</feature>
<sequence length="270" mass="29363">MTVRTPVHEALDRVESECDRATKERSALGRFDATVREMDPVSPAPTGTTTSPAGVTDGGTVSIPGAAAESGARSGGTTRVREVFAETVAPHTTAGLDGDSVDAAVRSSLGDSVALALAPGTPDRLTRDLQQAIRSAVADRREKLRTMETALDRERRSLRAAREEIDAVVEWIACADETPLLRLDFDALSDRHDAIDRHCERCEHVAAERQRLIASTTSHDGSVGITHRSLLEHLYADFESSHPVLATIARLVDRCRDCQRAVRDHLTRRV</sequence>
<gene>
    <name evidence="3" type="ORF">ACFQE9_07055</name>
</gene>
<dbReference type="InterPro" id="IPR055684">
    <property type="entry name" value="DUF7260"/>
</dbReference>
<name>A0ABD5UTC5_9EURY</name>
<organism evidence="3 4">
    <name type="scientific">Halopenitus salinus</name>
    <dbReference type="NCBI Taxonomy" id="1198295"/>
    <lineage>
        <taxon>Archaea</taxon>
        <taxon>Methanobacteriati</taxon>
        <taxon>Methanobacteriota</taxon>
        <taxon>Stenosarchaea group</taxon>
        <taxon>Halobacteria</taxon>
        <taxon>Halobacteriales</taxon>
        <taxon>Haloferacaceae</taxon>
        <taxon>Halopenitus</taxon>
    </lineage>
</organism>